<dbReference type="InterPro" id="IPR006439">
    <property type="entry name" value="HAD-SF_hydro_IA"/>
</dbReference>
<dbReference type="PANTHER" id="PTHR43434">
    <property type="entry name" value="PHOSPHOGLYCOLATE PHOSPHATASE"/>
    <property type="match status" value="1"/>
</dbReference>
<dbReference type="PATRIC" id="fig|1315976.3.peg.1516"/>
<evidence type="ECO:0000256" key="2">
    <source>
        <dbReference type="ARBA" id="ARBA00022723"/>
    </source>
</evidence>
<dbReference type="SFLD" id="SFLDF00038">
    <property type="entry name" value="phosphonoacetaldehyde_hydrolas"/>
    <property type="match status" value="1"/>
</dbReference>
<feature type="binding site" evidence="9">
    <location>
        <position position="186"/>
    </location>
    <ligand>
        <name>Mg(2+)</name>
        <dbReference type="ChEBI" id="CHEBI:18420"/>
    </ligand>
</feature>
<comment type="similarity">
    <text evidence="9">Belongs to the HAD-like hydrolase superfamily. PhnX family.</text>
</comment>
<proteinExistence type="inferred from homology"/>
<keyword evidence="3 9" id="KW-0378">Hydrolase</keyword>
<feature type="binding site" evidence="9">
    <location>
        <position position="12"/>
    </location>
    <ligand>
        <name>Mg(2+)</name>
        <dbReference type="ChEBI" id="CHEBI:18420"/>
    </ligand>
</feature>
<dbReference type="FunFam" id="1.10.150.240:FF:000006">
    <property type="entry name" value="Phosphonoacetaldehyde hydrolase"/>
    <property type="match status" value="1"/>
</dbReference>
<accession>R8ARR4</accession>
<evidence type="ECO:0000313" key="11">
    <source>
        <dbReference type="Proteomes" id="UP000014012"/>
    </source>
</evidence>
<evidence type="ECO:0000256" key="3">
    <source>
        <dbReference type="ARBA" id="ARBA00022801"/>
    </source>
</evidence>
<comment type="caution">
    <text evidence="10">The sequence shown here is derived from an EMBL/GenBank/DDBJ whole genome shotgun (WGS) entry which is preliminary data.</text>
</comment>
<dbReference type="GO" id="GO:0005829">
    <property type="term" value="C:cytosol"/>
    <property type="evidence" value="ECO:0007669"/>
    <property type="project" value="TreeGrafter"/>
</dbReference>
<comment type="cofactor">
    <cofactor evidence="9">
        <name>Mg(2+)</name>
        <dbReference type="ChEBI" id="CHEBI:18420"/>
    </cofactor>
    <text evidence="9">Binds 1 Mg(2+) ion per subunit.</text>
</comment>
<dbReference type="SFLD" id="SFLDG01129">
    <property type="entry name" value="C1.5:_HAD__Beta-PGM__Phosphata"/>
    <property type="match status" value="1"/>
</dbReference>
<dbReference type="SFLD" id="SFLDG01135">
    <property type="entry name" value="C1.5.6:_HAD__Beta-PGM__Phospha"/>
    <property type="match status" value="1"/>
</dbReference>
<feature type="active site" description="Nucleophile" evidence="9">
    <location>
        <position position="10"/>
    </location>
</feature>
<organism evidence="10 11">
    <name type="scientific">Plesiomonas shigelloides 302-73</name>
    <dbReference type="NCBI Taxonomy" id="1315976"/>
    <lineage>
        <taxon>Bacteria</taxon>
        <taxon>Pseudomonadati</taxon>
        <taxon>Pseudomonadota</taxon>
        <taxon>Gammaproteobacteria</taxon>
        <taxon>Enterobacterales</taxon>
        <taxon>Enterobacteriaceae</taxon>
        <taxon>Plesiomonas</taxon>
    </lineage>
</organism>
<dbReference type="SFLD" id="SFLDS00003">
    <property type="entry name" value="Haloacid_Dehalogenase"/>
    <property type="match status" value="1"/>
</dbReference>
<dbReference type="Gene3D" id="1.10.150.240">
    <property type="entry name" value="Putative phosphatase, domain 2"/>
    <property type="match status" value="1"/>
</dbReference>
<feature type="binding site" evidence="9">
    <location>
        <position position="10"/>
    </location>
    <ligand>
        <name>Mg(2+)</name>
        <dbReference type="ChEBI" id="CHEBI:18420"/>
    </ligand>
</feature>
<dbReference type="RefSeq" id="WP_010863163.1">
    <property type="nucleotide sequence ID" value="NZ_KB944508.1"/>
</dbReference>
<dbReference type="InterPro" id="IPR006323">
    <property type="entry name" value="Phosphonoacetald_hydro"/>
</dbReference>
<feature type="active site" description="Schiff-base intermediate with substrate" evidence="9">
    <location>
        <position position="52"/>
    </location>
</feature>
<dbReference type="GO" id="GO:0000287">
    <property type="term" value="F:magnesium ion binding"/>
    <property type="evidence" value="ECO:0007669"/>
    <property type="project" value="UniProtKB-UniRule"/>
</dbReference>
<comment type="subunit">
    <text evidence="1 9">Homodimer.</text>
</comment>
<dbReference type="HAMAP" id="MF_01375">
    <property type="entry name" value="PhnX"/>
    <property type="match status" value="1"/>
</dbReference>
<dbReference type="InterPro" id="IPR023214">
    <property type="entry name" value="HAD_sf"/>
</dbReference>
<dbReference type="EC" id="3.11.1.1" evidence="8 9"/>
<dbReference type="InterPro" id="IPR023198">
    <property type="entry name" value="PGP-like_dom2"/>
</dbReference>
<dbReference type="NCBIfam" id="TIGR01422">
    <property type="entry name" value="phosphonatase"/>
    <property type="match status" value="1"/>
</dbReference>
<dbReference type="Gene3D" id="3.40.50.1000">
    <property type="entry name" value="HAD superfamily/HAD-like"/>
    <property type="match status" value="1"/>
</dbReference>
<evidence type="ECO:0000256" key="7">
    <source>
        <dbReference type="ARBA" id="ARBA00056573"/>
    </source>
</evidence>
<dbReference type="CDD" id="cd02586">
    <property type="entry name" value="HAD_PHN"/>
    <property type="match status" value="1"/>
</dbReference>
<dbReference type="GO" id="GO:0019700">
    <property type="term" value="P:organic phosphonate catabolic process"/>
    <property type="evidence" value="ECO:0007669"/>
    <property type="project" value="InterPro"/>
</dbReference>
<dbReference type="GO" id="GO:0008967">
    <property type="term" value="F:phosphoglycolate phosphatase activity"/>
    <property type="evidence" value="ECO:0007669"/>
    <property type="project" value="TreeGrafter"/>
</dbReference>
<dbReference type="InterPro" id="IPR036412">
    <property type="entry name" value="HAD-like_sf"/>
</dbReference>
<keyword evidence="4 9" id="KW-0460">Magnesium</keyword>
<comment type="function">
    <text evidence="7 9">Involved in phosphonate degradation.</text>
</comment>
<evidence type="ECO:0000256" key="6">
    <source>
        <dbReference type="ARBA" id="ARBA00052005"/>
    </source>
</evidence>
<keyword evidence="5 9" id="KW-0704">Schiff base</keyword>
<dbReference type="HOGENOM" id="CLU_045011_12_0_6"/>
<protein>
    <recommendedName>
        <fullName evidence="8 9">Phosphonoacetaldehyde hydrolase</fullName>
        <shortName evidence="9">Phosphonatase</shortName>
        <ecNumber evidence="8 9">3.11.1.1</ecNumber>
    </recommendedName>
    <alternativeName>
        <fullName evidence="9">Phosphonoacetaldehyde phosphonohydrolase</fullName>
    </alternativeName>
</protein>
<dbReference type="Proteomes" id="UP000014012">
    <property type="component" value="Unassembled WGS sequence"/>
</dbReference>
<evidence type="ECO:0000313" key="10">
    <source>
        <dbReference type="EMBL" id="EON89014.1"/>
    </source>
</evidence>
<evidence type="ECO:0000256" key="4">
    <source>
        <dbReference type="ARBA" id="ARBA00022842"/>
    </source>
</evidence>
<evidence type="ECO:0000256" key="8">
    <source>
        <dbReference type="ARBA" id="ARBA00066472"/>
    </source>
</evidence>
<dbReference type="InterPro" id="IPR050155">
    <property type="entry name" value="HAD-like_hydrolase_sf"/>
</dbReference>
<dbReference type="GO" id="GO:0050194">
    <property type="term" value="F:phosphonoacetaldehyde hydrolase activity"/>
    <property type="evidence" value="ECO:0007669"/>
    <property type="project" value="UniProtKB-UniRule"/>
</dbReference>
<evidence type="ECO:0000256" key="1">
    <source>
        <dbReference type="ARBA" id="ARBA00011738"/>
    </source>
</evidence>
<keyword evidence="2 9" id="KW-0479">Metal-binding</keyword>
<dbReference type="AlphaFoldDB" id="R8ARR4"/>
<dbReference type="EMBL" id="AQQO01000047">
    <property type="protein sequence ID" value="EON89014.1"/>
    <property type="molecule type" value="Genomic_DNA"/>
</dbReference>
<reference evidence="10 11" key="1">
    <citation type="journal article" date="2013" name="Genome Announc.">
        <title>Genome Sequence of Plesiomonas shigelloides Strain 302-73 (Serotype O1).</title>
        <authorList>
            <person name="Pique N."/>
            <person name="Aquilini E."/>
            <person name="Alioto T."/>
            <person name="Minana-Galbis D."/>
            <person name="Tomas J.M."/>
        </authorList>
    </citation>
    <scope>NUCLEOTIDE SEQUENCE [LARGE SCALE GENOMIC DNA]</scope>
    <source>
        <strain evidence="10 11">302-73</strain>
    </source>
</reference>
<dbReference type="Pfam" id="PF00702">
    <property type="entry name" value="Hydrolase"/>
    <property type="match status" value="1"/>
</dbReference>
<dbReference type="OrthoDB" id="5504491at2"/>
<dbReference type="PANTHER" id="PTHR43434:SF19">
    <property type="entry name" value="PHOSPHONOACETALDEHYDE HYDROLASE"/>
    <property type="match status" value="1"/>
</dbReference>
<comment type="catalytic activity">
    <reaction evidence="6 9">
        <text>phosphonoacetaldehyde + H2O = acetaldehyde + phosphate + H(+)</text>
        <dbReference type="Rhea" id="RHEA:18905"/>
        <dbReference type="ChEBI" id="CHEBI:15343"/>
        <dbReference type="ChEBI" id="CHEBI:15377"/>
        <dbReference type="ChEBI" id="CHEBI:15378"/>
        <dbReference type="ChEBI" id="CHEBI:43474"/>
        <dbReference type="ChEBI" id="CHEBI:58383"/>
        <dbReference type="EC" id="3.11.1.1"/>
    </reaction>
</comment>
<keyword evidence="11" id="KW-1185">Reference proteome</keyword>
<evidence type="ECO:0000256" key="5">
    <source>
        <dbReference type="ARBA" id="ARBA00023270"/>
    </source>
</evidence>
<sequence length="269" mass="29249">MSQVKGLVLDWAGTVVDFGSFAPTAIFMEAFERAFDFPVSLAEARQPMGLGKWDHIAAVGRLPEVDARWRSRFGRPMQDADVDLIYSKFMPLQIEAVERYADLIPDVLPVLQRLQAQGIRIGSCSGYPRAVMERLVPAAAERGYRPDHWVATDDLAAGGRPGPWMALANVIALGLPSVWQCVKVDDSAPGIVEGRNAGMWTVGLSITGNEFGASLAEFNAMSAELIAQRRASATSRLQQAGAHYVIDSLAQIESVLADINLRLAEGERP</sequence>
<dbReference type="NCBIfam" id="TIGR01509">
    <property type="entry name" value="HAD-SF-IA-v3"/>
    <property type="match status" value="1"/>
</dbReference>
<dbReference type="SUPFAM" id="SSF56784">
    <property type="entry name" value="HAD-like"/>
    <property type="match status" value="1"/>
</dbReference>
<evidence type="ECO:0000256" key="9">
    <source>
        <dbReference type="HAMAP-Rule" id="MF_01375"/>
    </source>
</evidence>
<name>R8ARR4_PLESH</name>
<dbReference type="GO" id="GO:0006281">
    <property type="term" value="P:DNA repair"/>
    <property type="evidence" value="ECO:0007669"/>
    <property type="project" value="TreeGrafter"/>
</dbReference>
<gene>
    <name evidence="9" type="primary">phnX</name>
    <name evidence="10" type="ORF">PLESHI_07700</name>
</gene>